<evidence type="ECO:0008006" key="3">
    <source>
        <dbReference type="Google" id="ProtNLM"/>
    </source>
</evidence>
<evidence type="ECO:0000313" key="2">
    <source>
        <dbReference type="Proteomes" id="UP000197068"/>
    </source>
</evidence>
<comment type="caution">
    <text evidence="1">The sequence shown here is derived from an EMBL/GenBank/DDBJ whole genome shotgun (WGS) entry which is preliminary data.</text>
</comment>
<evidence type="ECO:0000313" key="1">
    <source>
        <dbReference type="EMBL" id="GAW94862.1"/>
    </source>
</evidence>
<dbReference type="SUPFAM" id="SSF55729">
    <property type="entry name" value="Acyl-CoA N-acyltransferases (Nat)"/>
    <property type="match status" value="1"/>
</dbReference>
<reference evidence="1 2" key="1">
    <citation type="submission" date="2017-06" db="EMBL/GenBank/DDBJ databases">
        <title>Whole Genome Sequences of Colwellia marinimaniae MTCD1.</title>
        <authorList>
            <person name="Kusumoto H."/>
            <person name="Inoue M."/>
            <person name="Tanikawa K."/>
            <person name="Maeji H."/>
            <person name="Cameron J.H."/>
            <person name="Bartlett D.H."/>
        </authorList>
    </citation>
    <scope>NUCLEOTIDE SEQUENCE [LARGE SCALE GENOMIC DNA]</scope>
    <source>
        <strain evidence="1 2">MTCD1</strain>
    </source>
</reference>
<proteinExistence type="predicted"/>
<name>A0ABQ0MR62_9GAMM</name>
<dbReference type="Gene3D" id="3.40.630.30">
    <property type="match status" value="1"/>
</dbReference>
<dbReference type="EMBL" id="BDQM01000002">
    <property type="protein sequence ID" value="GAW94862.1"/>
    <property type="molecule type" value="Genomic_DNA"/>
</dbReference>
<dbReference type="RefSeq" id="WP_057179968.1">
    <property type="nucleotide sequence ID" value="NZ_BDQM01000002.1"/>
</dbReference>
<dbReference type="Pfam" id="PF04339">
    <property type="entry name" value="FemAB_like"/>
    <property type="match status" value="1"/>
</dbReference>
<dbReference type="PANTHER" id="PTHR47017">
    <property type="entry name" value="ACYL-COA"/>
    <property type="match status" value="1"/>
</dbReference>
<dbReference type="InterPro" id="IPR007434">
    <property type="entry name" value="FemAB-like"/>
</dbReference>
<keyword evidence="2" id="KW-1185">Reference proteome</keyword>
<protein>
    <recommendedName>
        <fullName evidence="3">N-acetyltransferase</fullName>
    </recommendedName>
</protein>
<gene>
    <name evidence="1" type="ORF">MTCD1_00460</name>
</gene>
<dbReference type="PANTHER" id="PTHR47017:SF1">
    <property type="entry name" value="ACYL-COA"/>
    <property type="match status" value="1"/>
</dbReference>
<sequence length="385" mass="45159">MQITFFERFEQIPASDWHRLNTSSCPLVSYEFFKALEASQSVSGARGWQPHHMVIENDGIIDGIMPLYLKQNSWGEYVFDWDWAKAYEDNNLAYYPKLVGTIPFTPVTSNKLWSNKLNLADLFSSLISHCHQHEINSWHILYCPEIDSEVTPTEKGKSTTMAKLPEDVYLRHTVQFHWFNRGYASFDDFLATFTSRKRKNTRKERASIKQQGINIRQVRGPDITASDIDFFYLTYQLTYLKQGHQPHLNFDFFKHIFTHLAANVLLIIASHNDKDVACALFFYDDSHLYGRYWGCKTAFNNLHFELCYYQGIAFCIEHNLQCFNPGTQGEHKIQRGFEPVLTHSYHWVKHAAFKEAIKEFCQRECQHMESYQQQCRQALPFKVVV</sequence>
<dbReference type="InterPro" id="IPR016181">
    <property type="entry name" value="Acyl_CoA_acyltransferase"/>
</dbReference>
<dbReference type="Proteomes" id="UP000197068">
    <property type="component" value="Unassembled WGS sequence"/>
</dbReference>
<accession>A0ABQ0MR62</accession>
<organism evidence="1 2">
    <name type="scientific">Colwellia marinimaniae</name>
    <dbReference type="NCBI Taxonomy" id="1513592"/>
    <lineage>
        <taxon>Bacteria</taxon>
        <taxon>Pseudomonadati</taxon>
        <taxon>Pseudomonadota</taxon>
        <taxon>Gammaproteobacteria</taxon>
        <taxon>Alteromonadales</taxon>
        <taxon>Colwelliaceae</taxon>
        <taxon>Colwellia</taxon>
    </lineage>
</organism>